<gene>
    <name evidence="6" type="ORF">DAPPUDRAFT_227872</name>
</gene>
<keyword evidence="3" id="KW-0732">Signal</keyword>
<evidence type="ECO:0000313" key="6">
    <source>
        <dbReference type="EMBL" id="EFX71443.1"/>
    </source>
</evidence>
<feature type="chain" id="PRO_5018559756" description="Peptidase C1A papain C-terminal domain-containing protein" evidence="3">
    <location>
        <begin position="17"/>
        <end position="352"/>
    </location>
</feature>
<dbReference type="eggNOG" id="KOG1543">
    <property type="taxonomic scope" value="Eukaryota"/>
</dbReference>
<evidence type="ECO:0000256" key="1">
    <source>
        <dbReference type="ARBA" id="ARBA00008455"/>
    </source>
</evidence>
<dbReference type="SMART" id="SM00848">
    <property type="entry name" value="Inhibitor_I29"/>
    <property type="match status" value="1"/>
</dbReference>
<feature type="domain" description="Cathepsin propeptide inhibitor" evidence="5">
    <location>
        <begin position="34"/>
        <end position="93"/>
    </location>
</feature>
<accession>E9H9R0</accession>
<dbReference type="HOGENOM" id="CLU_012184_1_2_1"/>
<dbReference type="KEGG" id="dpx:DAPPUDRAFT_227872"/>
<feature type="domain" description="Peptidase C1A papain C-terminal" evidence="4">
    <location>
        <begin position="136"/>
        <end position="351"/>
    </location>
</feature>
<dbReference type="Gene3D" id="3.90.70.10">
    <property type="entry name" value="Cysteine proteinases"/>
    <property type="match status" value="1"/>
</dbReference>
<protein>
    <recommendedName>
        <fullName evidence="8">Peptidase C1A papain C-terminal domain-containing protein</fullName>
    </recommendedName>
</protein>
<dbReference type="GO" id="GO:0004197">
    <property type="term" value="F:cysteine-type endopeptidase activity"/>
    <property type="evidence" value="ECO:0000318"/>
    <property type="project" value="GO_Central"/>
</dbReference>
<dbReference type="PhylomeDB" id="E9H9R0"/>
<organism evidence="6 7">
    <name type="scientific">Daphnia pulex</name>
    <name type="common">Water flea</name>
    <dbReference type="NCBI Taxonomy" id="6669"/>
    <lineage>
        <taxon>Eukaryota</taxon>
        <taxon>Metazoa</taxon>
        <taxon>Ecdysozoa</taxon>
        <taxon>Arthropoda</taxon>
        <taxon>Crustacea</taxon>
        <taxon>Branchiopoda</taxon>
        <taxon>Diplostraca</taxon>
        <taxon>Cladocera</taxon>
        <taxon>Anomopoda</taxon>
        <taxon>Daphniidae</taxon>
        <taxon>Daphnia</taxon>
    </lineage>
</organism>
<dbReference type="PANTHER" id="PTHR12411">
    <property type="entry name" value="CYSTEINE PROTEASE FAMILY C1-RELATED"/>
    <property type="match status" value="1"/>
</dbReference>
<dbReference type="InterPro" id="IPR000668">
    <property type="entry name" value="Peptidase_C1A_C"/>
</dbReference>
<evidence type="ECO:0000259" key="4">
    <source>
        <dbReference type="SMART" id="SM00645"/>
    </source>
</evidence>
<dbReference type="Pfam" id="PF08246">
    <property type="entry name" value="Inhibitor_I29"/>
    <property type="match status" value="1"/>
</dbReference>
<dbReference type="GO" id="GO:0051603">
    <property type="term" value="P:proteolysis involved in protein catabolic process"/>
    <property type="evidence" value="ECO:0000318"/>
    <property type="project" value="GO_Central"/>
</dbReference>
<dbReference type="SUPFAM" id="SSF54001">
    <property type="entry name" value="Cysteine proteinases"/>
    <property type="match status" value="1"/>
</dbReference>
<dbReference type="PROSITE" id="PS00639">
    <property type="entry name" value="THIOL_PROTEASE_HIS"/>
    <property type="match status" value="1"/>
</dbReference>
<dbReference type="CDD" id="cd02248">
    <property type="entry name" value="Peptidase_C1A"/>
    <property type="match status" value="1"/>
</dbReference>
<dbReference type="PRINTS" id="PR00705">
    <property type="entry name" value="PAPAIN"/>
</dbReference>
<evidence type="ECO:0008006" key="8">
    <source>
        <dbReference type="Google" id="ProtNLM"/>
    </source>
</evidence>
<reference evidence="6 7" key="1">
    <citation type="journal article" date="2011" name="Science">
        <title>The ecoresponsive genome of Daphnia pulex.</title>
        <authorList>
            <person name="Colbourne J.K."/>
            <person name="Pfrender M.E."/>
            <person name="Gilbert D."/>
            <person name="Thomas W.K."/>
            <person name="Tucker A."/>
            <person name="Oakley T.H."/>
            <person name="Tokishita S."/>
            <person name="Aerts A."/>
            <person name="Arnold G.J."/>
            <person name="Basu M.K."/>
            <person name="Bauer D.J."/>
            <person name="Caceres C.E."/>
            <person name="Carmel L."/>
            <person name="Casola C."/>
            <person name="Choi J.H."/>
            <person name="Detter J.C."/>
            <person name="Dong Q."/>
            <person name="Dusheyko S."/>
            <person name="Eads B.D."/>
            <person name="Frohlich T."/>
            <person name="Geiler-Samerotte K.A."/>
            <person name="Gerlach D."/>
            <person name="Hatcher P."/>
            <person name="Jogdeo S."/>
            <person name="Krijgsveld J."/>
            <person name="Kriventseva E.V."/>
            <person name="Kultz D."/>
            <person name="Laforsch C."/>
            <person name="Lindquist E."/>
            <person name="Lopez J."/>
            <person name="Manak J.R."/>
            <person name="Muller J."/>
            <person name="Pangilinan J."/>
            <person name="Patwardhan R.P."/>
            <person name="Pitluck S."/>
            <person name="Pritham E.J."/>
            <person name="Rechtsteiner A."/>
            <person name="Rho M."/>
            <person name="Rogozin I.B."/>
            <person name="Sakarya O."/>
            <person name="Salamov A."/>
            <person name="Schaack S."/>
            <person name="Shapiro H."/>
            <person name="Shiga Y."/>
            <person name="Skalitzky C."/>
            <person name="Smith Z."/>
            <person name="Souvorov A."/>
            <person name="Sung W."/>
            <person name="Tang Z."/>
            <person name="Tsuchiya D."/>
            <person name="Tu H."/>
            <person name="Vos H."/>
            <person name="Wang M."/>
            <person name="Wolf Y.I."/>
            <person name="Yamagata H."/>
            <person name="Yamada T."/>
            <person name="Ye Y."/>
            <person name="Shaw J.R."/>
            <person name="Andrews J."/>
            <person name="Crease T.J."/>
            <person name="Tang H."/>
            <person name="Lucas S.M."/>
            <person name="Robertson H.M."/>
            <person name="Bork P."/>
            <person name="Koonin E.V."/>
            <person name="Zdobnov E.M."/>
            <person name="Grigoriev I.V."/>
            <person name="Lynch M."/>
            <person name="Boore J.L."/>
        </authorList>
    </citation>
    <scope>NUCLEOTIDE SEQUENCE [LARGE SCALE GENOMIC DNA]</scope>
</reference>
<dbReference type="EMBL" id="GL732609">
    <property type="protein sequence ID" value="EFX71443.1"/>
    <property type="molecule type" value="Genomic_DNA"/>
</dbReference>
<dbReference type="InterPro" id="IPR039417">
    <property type="entry name" value="Peptidase_C1A_papain-like"/>
</dbReference>
<dbReference type="GO" id="GO:0005764">
    <property type="term" value="C:lysosome"/>
    <property type="evidence" value="ECO:0000318"/>
    <property type="project" value="GO_Central"/>
</dbReference>
<dbReference type="AlphaFoldDB" id="E9H9R0"/>
<dbReference type="Proteomes" id="UP000000305">
    <property type="component" value="Unassembled WGS sequence"/>
</dbReference>
<dbReference type="Pfam" id="PF00112">
    <property type="entry name" value="Peptidase_C1"/>
    <property type="match status" value="1"/>
</dbReference>
<dbReference type="GO" id="GO:0005615">
    <property type="term" value="C:extracellular space"/>
    <property type="evidence" value="ECO:0000318"/>
    <property type="project" value="GO_Central"/>
</dbReference>
<dbReference type="PROSITE" id="PS00640">
    <property type="entry name" value="THIOL_PROTEASE_ASN"/>
    <property type="match status" value="1"/>
</dbReference>
<comment type="similarity">
    <text evidence="1">Belongs to the peptidase C1 family.</text>
</comment>
<dbReference type="STRING" id="6669.E9H9R0"/>
<dbReference type="FunFam" id="3.90.70.10:FF:000332">
    <property type="entry name" value="Cathepsin L1"/>
    <property type="match status" value="1"/>
</dbReference>
<sequence length="352" mass="39213">MKLLTLFLCLSLIVFAFVSPANVEDDEDVSMVRFKKFKNRYRKKYSKGALCSYYRRWRNRKKMIFKHNQAALLGNSSYTLVDNQFADETVDEWKSSLGLVIPGQFNFKKAGIKDLTAFDPDNDAADRQVISSTITIPSSLDLRKNPCMPPIKSQLTCGACWAFIATTSVEYQSCLKNITTPVTMSEQQLIDCSGSYGTNGCSGGFYTNAWDYLKAMGGQATNATYPYKGAGGTCQYRQGITKVSGQISRYIYLDSNERTILSALLQRGPITVSIVANSKFILYSSGIFDDDSCKSGTINHGVVLVGYGRANGTDYWIVRNSWGTSWGMSGYILMKRNVNICRLAEYAFLALL</sequence>
<evidence type="ECO:0000256" key="2">
    <source>
        <dbReference type="ARBA" id="ARBA00023157"/>
    </source>
</evidence>
<dbReference type="InterPro" id="IPR025661">
    <property type="entry name" value="Pept_asp_AS"/>
</dbReference>
<feature type="signal peptide" evidence="3">
    <location>
        <begin position="1"/>
        <end position="16"/>
    </location>
</feature>
<keyword evidence="2" id="KW-1015">Disulfide bond</keyword>
<evidence type="ECO:0000256" key="3">
    <source>
        <dbReference type="SAM" id="SignalP"/>
    </source>
</evidence>
<dbReference type="OrthoDB" id="10253408at2759"/>
<dbReference type="InParanoid" id="E9H9R0"/>
<evidence type="ECO:0000259" key="5">
    <source>
        <dbReference type="SMART" id="SM00848"/>
    </source>
</evidence>
<dbReference type="SMART" id="SM00645">
    <property type="entry name" value="Pept_C1"/>
    <property type="match status" value="1"/>
</dbReference>
<evidence type="ECO:0000313" key="7">
    <source>
        <dbReference type="Proteomes" id="UP000000305"/>
    </source>
</evidence>
<dbReference type="InterPro" id="IPR013201">
    <property type="entry name" value="Prot_inhib_I29"/>
</dbReference>
<dbReference type="InterPro" id="IPR013128">
    <property type="entry name" value="Peptidase_C1A"/>
</dbReference>
<proteinExistence type="inferred from homology"/>
<keyword evidence="7" id="KW-1185">Reference proteome</keyword>
<dbReference type="InterPro" id="IPR025660">
    <property type="entry name" value="Pept_his_AS"/>
</dbReference>
<dbReference type="InterPro" id="IPR038765">
    <property type="entry name" value="Papain-like_cys_pep_sf"/>
</dbReference>
<name>E9H9R0_DAPPU</name>